<reference evidence="3" key="1">
    <citation type="submission" date="2022-10" db="EMBL/GenBank/DDBJ databases">
        <authorList>
            <person name="Chen Y."/>
            <person name="Dougan E. K."/>
            <person name="Chan C."/>
            <person name="Rhodes N."/>
            <person name="Thang M."/>
        </authorList>
    </citation>
    <scope>NUCLEOTIDE SEQUENCE</scope>
</reference>
<dbReference type="SMART" id="SM00710">
    <property type="entry name" value="PbH1"/>
    <property type="match status" value="12"/>
</dbReference>
<reference evidence="4" key="2">
    <citation type="submission" date="2024-04" db="EMBL/GenBank/DDBJ databases">
        <authorList>
            <person name="Chen Y."/>
            <person name="Shah S."/>
            <person name="Dougan E. K."/>
            <person name="Thang M."/>
            <person name="Chan C."/>
        </authorList>
    </citation>
    <scope>NUCLEOTIDE SEQUENCE [LARGE SCALE GENOMIC DNA]</scope>
</reference>
<keyword evidence="1" id="KW-0472">Membrane</keyword>
<evidence type="ECO:0000313" key="3">
    <source>
        <dbReference type="EMBL" id="CAI3995171.1"/>
    </source>
</evidence>
<organism evidence="3">
    <name type="scientific">Cladocopium goreaui</name>
    <dbReference type="NCBI Taxonomy" id="2562237"/>
    <lineage>
        <taxon>Eukaryota</taxon>
        <taxon>Sar</taxon>
        <taxon>Alveolata</taxon>
        <taxon>Dinophyceae</taxon>
        <taxon>Suessiales</taxon>
        <taxon>Symbiodiniaceae</taxon>
        <taxon>Cladocopium</taxon>
    </lineage>
</organism>
<evidence type="ECO:0000313" key="6">
    <source>
        <dbReference type="Proteomes" id="UP001152797"/>
    </source>
</evidence>
<evidence type="ECO:0000256" key="1">
    <source>
        <dbReference type="SAM" id="Phobius"/>
    </source>
</evidence>
<dbReference type="InterPro" id="IPR006626">
    <property type="entry name" value="PbH1"/>
</dbReference>
<dbReference type="EMBL" id="CAMXCT010002044">
    <property type="protein sequence ID" value="CAI3995171.1"/>
    <property type="molecule type" value="Genomic_DNA"/>
</dbReference>
<evidence type="ECO:0000313" key="5">
    <source>
        <dbReference type="EMBL" id="CAL4782483.1"/>
    </source>
</evidence>
<feature type="chain" id="PRO_5043270735" evidence="2">
    <location>
        <begin position="16"/>
        <end position="2025"/>
    </location>
</feature>
<accession>A0A9P1CRV8</accession>
<feature type="transmembrane region" description="Helical" evidence="1">
    <location>
        <begin position="1650"/>
        <end position="1675"/>
    </location>
</feature>
<keyword evidence="1" id="KW-1133">Transmembrane helix</keyword>
<sequence length="2025" mass="213544">MQLLLATFLFVCASAELRVSKRSTFTGQESSHPVPHPADGASARHLQDCEAIGWVELCERKKLTAGACFQLEPTAAAPPCELQGPHGAPAQLRPATAGILTLRSGELRITGQIQMTSLRLAAKTVNFADAHVEAWHEGPSDPNSTATGGAFFSVGSFTLTRSRLTVRGSAAADGGGFAAGGDLTLGIAESRSVFQDSEVVIENVSAKSGAGFVVMGDNSMIFIQNARSTKNGGGFSTRKRLRVANSSVVSLEKVTTEGSGGGFNALGEVEIAGNSTVKISNSRAETGNGGGFDTDKGLKVSNGSRLIIRNAAAGKYGGGFYAKGKTTISRSTVSIQNATAKQNGGGFCASDEVVIDEMSSVSISTSRSRFGGGLHTDERLQVTSGSAVSLQNVIAQEYGGGFNALGEVEIAGNSTVKISNSRAEAGDGGGFDTEKGLKVSNGSRIIIRSAAAGNSGGGFFAKGKTTISRSTVSIQNATAHFGGGFHTDRRLQVTNSSAVSLQNVIAQEYGGGFNALGEVEIAGNSTVKISNSRAEAGDGGGFDTEKGLKVSNGSRLIIRSATAGRHGGGFYAIGKTTISRSTVSIQNATAQESGGGFCAVDEVVIDEMSSVSISTSRSRHGGGFHTDERLQVTNSSAVSLQNVIAQESGGGFDALGEVEIAGNSTIKISNSRAEAKNGGGFHTEKGLKVSNGSRLIIRSATAGNSGGGFFAKGKTTISRSTVSIQNATAHFGGGFHTDRRLQVTNSSAVSLQNVIAQKHGGGFDALGEVEIAGNSTVKISNSRAESRDGGGFDTEKGLKGLQRLKDHHSQCDSWKGGGFHTDERLQVTNSSAVSLQNVTAGNHGGGFNALGEVEIAGNSTVKISNIRAESRDGGGFDTEKGLKVSNGSRLIIRSATAGRHGGGFYAKGKTTISRSTVSIQNATAQEIGGGFCAVDEVVIDEMSSVSISTSRSRQGGGFHTDERLQVTNSSAVSLQNVIAQESGGGFDALGEVEIAGNSTINISNSRAEAGDGGGFDTEKGLKVSNGSRIIIRSATAGNSGGGFFAKGKTTISRSTVSIQNATAQEIGGGFRAFDEVFIDEMSSVSISTSRSRFGGGFSTRKLLRVANSSAVSLQNVIAQEYGGGFYAVGEVEIVLNSTVNMSNSRAESGDGGGLYTWKGLKVSTGSRLVIRNATAGRHGGGFYAKGKTLISRSTVSIQNATAQEIGGGFSAEGVAVIQDSTVAMFSTDAGADGGAFSVLGLTLHRSSMSISNSTALGSGSAGRADGQVLLSAQSNLAVTHAQGLDNSSVLTAGCLHLRDRSQVLFEDALGGHGVELQNSDSGCSDVCSNSTFHVATDAALNASGRLSSGFLSLASCPKEKVRLSGIHLHSWSSALLSTRPSSVIIDQVTIDYEPPIDNLQVLAAKDGFEINSLTVSCRNCPWGVTFNATKDRSLKAVSSEYLKCSKTVTASKGLTQRCNCSNYQIATEHFRGVDMVPLESIFQTCMFCKPHFHFQNGDCPKCGIFNAWSDGKKDVCHVLPRKKTELITLLTGGAVVVILTFLAFEILRAPLTILDAKSDLADPTQAESKRTFTLSVQGPIVDLHKSLSRLVHQRVRYRAKGTGLIWLDYEQKKSNAIKVSNIARRKLLLQDTNPPLDCASCKGSLHAADFFYLLGLLTACISVTAMLPVIINVAVTSGNGVGHVFVTAFYVTLPLVAAAALLHFPIAWLIQRQYRRTSFSEALDEYRKQINCKPFTGPDATHPRNQGLQVLNLRGLWKHFESFILERNMHFVVANIVTPLTQSREVSFVTLWGGRRVKYFVSHSWGTSFPHFVRSIQCHAMSKEGSTSWIDAAYWICSFANNQWDIGAAVGSDPMQSNFARALRGGIKGVAMVLDQEVQPLTRVWCLFEFLLSSQEHLELVFVTSAGVIGDDGCSSFDVALEVGRKDIFDFIISKLGSLRRMDKQIRALMAEMLMRNLSNVERATGNLVDSLGPVVTLNEECFQSHVASGILQIYSSYSKFCTHCDFLSTHKTVTRPMEFTHLSN</sequence>
<keyword evidence="2" id="KW-0732">Signal</keyword>
<feature type="transmembrane region" description="Helical" evidence="1">
    <location>
        <begin position="1526"/>
        <end position="1547"/>
    </location>
</feature>
<feature type="signal peptide" evidence="2">
    <location>
        <begin position="1"/>
        <end position="15"/>
    </location>
</feature>
<dbReference type="Gene3D" id="2.160.20.20">
    <property type="match status" value="1"/>
</dbReference>
<name>A0A9P1CRV8_9DINO</name>
<dbReference type="Proteomes" id="UP001152797">
    <property type="component" value="Unassembled WGS sequence"/>
</dbReference>
<dbReference type="EMBL" id="CAMXCT030002044">
    <property type="protein sequence ID" value="CAL4782483.1"/>
    <property type="molecule type" value="Genomic_DNA"/>
</dbReference>
<keyword evidence="6" id="KW-1185">Reference proteome</keyword>
<gene>
    <name evidence="3" type="ORF">C1SCF055_LOCUS21763</name>
</gene>
<proteinExistence type="predicted"/>
<comment type="caution">
    <text evidence="3">The sequence shown here is derived from an EMBL/GenBank/DDBJ whole genome shotgun (WGS) entry which is preliminary data.</text>
</comment>
<feature type="transmembrane region" description="Helical" evidence="1">
    <location>
        <begin position="1687"/>
        <end position="1710"/>
    </location>
</feature>
<keyword evidence="1" id="KW-0812">Transmembrane</keyword>
<protein>
    <submittedName>
        <fullName evidence="5">Outer membrane protein PmpB</fullName>
    </submittedName>
</protein>
<evidence type="ECO:0000313" key="4">
    <source>
        <dbReference type="EMBL" id="CAL1148546.1"/>
    </source>
</evidence>
<evidence type="ECO:0000256" key="2">
    <source>
        <dbReference type="SAM" id="SignalP"/>
    </source>
</evidence>
<dbReference type="InterPro" id="IPR012332">
    <property type="entry name" value="Autotransporter_pectin_lyase_C"/>
</dbReference>
<dbReference type="EMBL" id="CAMXCT020002044">
    <property type="protein sequence ID" value="CAL1148546.1"/>
    <property type="molecule type" value="Genomic_DNA"/>
</dbReference>